<dbReference type="GO" id="GO:0003886">
    <property type="term" value="F:DNA (cytosine-5-)-methyltransferase activity"/>
    <property type="evidence" value="ECO:0007669"/>
    <property type="project" value="UniProtKB-EC"/>
</dbReference>
<dbReference type="SUPFAM" id="SSF53335">
    <property type="entry name" value="S-adenosyl-L-methionine-dependent methyltransferases"/>
    <property type="match status" value="1"/>
</dbReference>
<evidence type="ECO:0000256" key="5">
    <source>
        <dbReference type="PROSITE-ProRule" id="PRU01016"/>
    </source>
</evidence>
<dbReference type="Proteomes" id="UP001465447">
    <property type="component" value="Chromosome"/>
</dbReference>
<evidence type="ECO:0000256" key="1">
    <source>
        <dbReference type="ARBA" id="ARBA00022603"/>
    </source>
</evidence>
<dbReference type="NCBIfam" id="TIGR00675">
    <property type="entry name" value="dcm"/>
    <property type="match status" value="1"/>
</dbReference>
<dbReference type="Pfam" id="PF00145">
    <property type="entry name" value="DNA_methylase"/>
    <property type="match status" value="1"/>
</dbReference>
<protein>
    <recommendedName>
        <fullName evidence="7">Cytosine-specific methyltransferase</fullName>
        <ecNumber evidence="7">2.1.1.37</ecNumber>
    </recommendedName>
</protein>
<dbReference type="Gene3D" id="3.40.50.150">
    <property type="entry name" value="Vaccinia Virus protein VP39"/>
    <property type="match status" value="1"/>
</dbReference>
<dbReference type="PANTHER" id="PTHR46098">
    <property type="entry name" value="TRNA (CYTOSINE(38)-C(5))-METHYLTRANSFERASE"/>
    <property type="match status" value="1"/>
</dbReference>
<dbReference type="RefSeq" id="WP_419895046.1">
    <property type="nucleotide sequence ID" value="NZ_CP124591.1"/>
</dbReference>
<feature type="active site" evidence="5">
    <location>
        <position position="128"/>
    </location>
</feature>
<evidence type="ECO:0000256" key="7">
    <source>
        <dbReference type="RuleBase" id="RU000417"/>
    </source>
</evidence>
<dbReference type="InterPro" id="IPR001525">
    <property type="entry name" value="C5_MeTfrase"/>
</dbReference>
<dbReference type="InterPro" id="IPR018117">
    <property type="entry name" value="C5_DNA_meth_AS"/>
</dbReference>
<dbReference type="GO" id="GO:0009307">
    <property type="term" value="P:DNA restriction-modification system"/>
    <property type="evidence" value="ECO:0007669"/>
    <property type="project" value="UniProtKB-KW"/>
</dbReference>
<keyword evidence="9" id="KW-1185">Reference proteome</keyword>
<evidence type="ECO:0000256" key="6">
    <source>
        <dbReference type="RuleBase" id="RU000416"/>
    </source>
</evidence>
<dbReference type="GO" id="GO:0032259">
    <property type="term" value="P:methylation"/>
    <property type="evidence" value="ECO:0007669"/>
    <property type="project" value="UniProtKB-KW"/>
</dbReference>
<evidence type="ECO:0000256" key="3">
    <source>
        <dbReference type="ARBA" id="ARBA00022691"/>
    </source>
</evidence>
<dbReference type="REBASE" id="832125">
    <property type="entry name" value="M.Msp8659ORF7795P"/>
</dbReference>
<keyword evidence="1 5" id="KW-0489">Methyltransferase</keyword>
<gene>
    <name evidence="8" type="primary">dcm</name>
    <name evidence="8" type="ORF">QA539_07795</name>
</gene>
<evidence type="ECO:0000256" key="4">
    <source>
        <dbReference type="ARBA" id="ARBA00022747"/>
    </source>
</evidence>
<dbReference type="InterPro" id="IPR031303">
    <property type="entry name" value="C5_meth_CS"/>
</dbReference>
<dbReference type="EMBL" id="CP124591">
    <property type="protein sequence ID" value="WZE70425.1"/>
    <property type="molecule type" value="Genomic_DNA"/>
</dbReference>
<dbReference type="KEGG" id="mpsh:QA539_07795"/>
<dbReference type="Gene3D" id="3.90.120.10">
    <property type="entry name" value="DNA Methylase, subunit A, domain 2"/>
    <property type="match status" value="1"/>
</dbReference>
<sequence length="419" mass="48377">MLRVIEAFSGIGSQAQALKNINADFEVQGIIEWEIGAMFAYDILHNGPQDWEDYRHHTKESLVNILSKYNLSNDGKEPLSNRSLSAMSVGQLKAILCAIERNNNFVDITKVSGNELPETDLLTYSFPCQDLSVSGYWHKNSGGIDRNANNRSTLLWQIERILIEMSQSGKQLPRFLLMENVSNILSDKHIKNFEEWKEFLKSLGYINEVYTLDARNFGVPQSRVRTYMLSILCDDEEIYKDINEYLFFNNLEHVIREINPLKNYIKLDYSIDKYRKEAIESTPDLTESRVKILNSNPILAKGRSIQNRYARTVTTKQDRHPNSGIILYDDEVLKEKNKAYRNLTPRECMLLMGFKEEQYDLLVENNIIISSTVERRMLAPSKIIKLAGNSIVVEVLEAIFTNMMEINKIIESEKLEVKI</sequence>
<organism evidence="8 9">
    <name type="scientific">Macrococcus psychrotolerans</name>
    <dbReference type="NCBI Taxonomy" id="3039389"/>
    <lineage>
        <taxon>Bacteria</taxon>
        <taxon>Bacillati</taxon>
        <taxon>Bacillota</taxon>
        <taxon>Bacilli</taxon>
        <taxon>Bacillales</taxon>
        <taxon>Staphylococcaceae</taxon>
        <taxon>Macrococcus</taxon>
    </lineage>
</organism>
<name>A0AAU6RJR2_9STAP</name>
<dbReference type="InterPro" id="IPR029063">
    <property type="entry name" value="SAM-dependent_MTases_sf"/>
</dbReference>
<dbReference type="AlphaFoldDB" id="A0AAU6RJR2"/>
<dbReference type="PROSITE" id="PS00095">
    <property type="entry name" value="C5_MTASE_2"/>
    <property type="match status" value="1"/>
</dbReference>
<reference evidence="8 9" key="1">
    <citation type="submission" date="2023-04" db="EMBL/GenBank/DDBJ databases">
        <title>Macrococci isolated from food, foodproducing animals, and human clinical materials.</title>
        <authorList>
            <person name="Maslanova I."/>
            <person name="Svec P."/>
            <person name="Sedlacek I."/>
            <person name="Novakova D."/>
            <person name="Keller J.E."/>
            <person name="Schwendener S."/>
            <person name="Finstrlova A."/>
            <person name="Botka T."/>
            <person name="Kovarovic V."/>
            <person name="Petras P."/>
            <person name="Perreten V."/>
            <person name="Pantucek R."/>
        </authorList>
    </citation>
    <scope>NUCLEOTIDE SEQUENCE [LARGE SCALE GENOMIC DNA]</scope>
    <source>
        <strain evidence="8 9">CCM 8659</strain>
    </source>
</reference>
<accession>A0AAU6RJR2</accession>
<dbReference type="PROSITE" id="PS51679">
    <property type="entry name" value="SAM_MT_C5"/>
    <property type="match status" value="1"/>
</dbReference>
<keyword evidence="4" id="KW-0680">Restriction system</keyword>
<evidence type="ECO:0000313" key="9">
    <source>
        <dbReference type="Proteomes" id="UP001465447"/>
    </source>
</evidence>
<dbReference type="PROSITE" id="PS00094">
    <property type="entry name" value="C5_MTASE_1"/>
    <property type="match status" value="1"/>
</dbReference>
<comment type="similarity">
    <text evidence="5 6">Belongs to the class I-like SAM-binding methyltransferase superfamily. C5-methyltransferase family.</text>
</comment>
<comment type="catalytic activity">
    <reaction evidence="7">
        <text>a 2'-deoxycytidine in DNA + S-adenosyl-L-methionine = a 5-methyl-2'-deoxycytidine in DNA + S-adenosyl-L-homocysteine + H(+)</text>
        <dbReference type="Rhea" id="RHEA:13681"/>
        <dbReference type="Rhea" id="RHEA-COMP:11369"/>
        <dbReference type="Rhea" id="RHEA-COMP:11370"/>
        <dbReference type="ChEBI" id="CHEBI:15378"/>
        <dbReference type="ChEBI" id="CHEBI:57856"/>
        <dbReference type="ChEBI" id="CHEBI:59789"/>
        <dbReference type="ChEBI" id="CHEBI:85452"/>
        <dbReference type="ChEBI" id="CHEBI:85454"/>
        <dbReference type="EC" id="2.1.1.37"/>
    </reaction>
</comment>
<evidence type="ECO:0000313" key="8">
    <source>
        <dbReference type="EMBL" id="WZE70425.1"/>
    </source>
</evidence>
<dbReference type="PANTHER" id="PTHR46098:SF1">
    <property type="entry name" value="TRNA (CYTOSINE(38)-C(5))-METHYLTRANSFERASE"/>
    <property type="match status" value="1"/>
</dbReference>
<proteinExistence type="inferred from homology"/>
<dbReference type="InterPro" id="IPR050750">
    <property type="entry name" value="C5-MTase"/>
</dbReference>
<keyword evidence="3 5" id="KW-0949">S-adenosyl-L-methionine</keyword>
<keyword evidence="2 5" id="KW-0808">Transferase</keyword>
<dbReference type="PRINTS" id="PR00105">
    <property type="entry name" value="C5METTRFRASE"/>
</dbReference>
<evidence type="ECO:0000256" key="2">
    <source>
        <dbReference type="ARBA" id="ARBA00022679"/>
    </source>
</evidence>
<dbReference type="EC" id="2.1.1.37" evidence="7"/>